<proteinExistence type="predicted"/>
<evidence type="ECO:0000313" key="1">
    <source>
        <dbReference type="EMBL" id="MFM9332433.1"/>
    </source>
</evidence>
<gene>
    <name evidence="1" type="ORF">ACI1P1_29475</name>
</gene>
<comment type="caution">
    <text evidence="1">The sequence shown here is derived from an EMBL/GenBank/DDBJ whole genome shotgun (WGS) entry which is preliminary data.</text>
</comment>
<protein>
    <submittedName>
        <fullName evidence="1">DinB family protein</fullName>
    </submittedName>
</protein>
<sequence>MELVQRKEWNRQHKDLNEIIGKLGEHSRAVEQFLALHEWLYPEEMSGCGFLTYEDGVLEGLEERTFRAYPAPTPDTENSIAWHLWHLTRVEDMTMNLLVAGGRQVLYEGSWPERLGISFEHSGNAMGKKEIAELSAGIRREELRAYRIAVGRQTRRIIASLEPGAFREKVWPERIERLFDEGAVLPEARWIADYWAKKTLGGLVLMPATRHHLVHLNRCAQIKQRLQGGRGKGGILCGWTGC</sequence>
<keyword evidence="2" id="KW-1185">Reference proteome</keyword>
<name>A0ACC7P630_9BACL</name>
<dbReference type="EMBL" id="JBJURJ010000030">
    <property type="protein sequence ID" value="MFM9332433.1"/>
    <property type="molecule type" value="Genomic_DNA"/>
</dbReference>
<organism evidence="1 2">
    <name type="scientific">Paenibacillus mesotrionivorans</name>
    <dbReference type="NCBI Taxonomy" id="3160968"/>
    <lineage>
        <taxon>Bacteria</taxon>
        <taxon>Bacillati</taxon>
        <taxon>Bacillota</taxon>
        <taxon>Bacilli</taxon>
        <taxon>Bacillales</taxon>
        <taxon>Paenibacillaceae</taxon>
        <taxon>Paenibacillus</taxon>
    </lineage>
</organism>
<evidence type="ECO:0000313" key="2">
    <source>
        <dbReference type="Proteomes" id="UP001631969"/>
    </source>
</evidence>
<accession>A0ACC7P630</accession>
<dbReference type="Proteomes" id="UP001631969">
    <property type="component" value="Unassembled WGS sequence"/>
</dbReference>
<reference evidence="1" key="1">
    <citation type="submission" date="2024-12" db="EMBL/GenBank/DDBJ databases">
        <authorList>
            <person name="Wu N."/>
        </authorList>
    </citation>
    <scope>NUCLEOTIDE SEQUENCE</scope>
    <source>
        <strain evidence="1">P15</strain>
    </source>
</reference>